<dbReference type="AlphaFoldDB" id="A0A564SWM4"/>
<evidence type="ECO:0000313" key="6">
    <source>
        <dbReference type="Proteomes" id="UP000363661"/>
    </source>
</evidence>
<dbReference type="EMBL" id="CABHNA010000035">
    <property type="protein sequence ID" value="VUW99514.1"/>
    <property type="molecule type" value="Genomic_DNA"/>
</dbReference>
<evidence type="ECO:0000259" key="4">
    <source>
        <dbReference type="PROSITE" id="PS01124"/>
    </source>
</evidence>
<dbReference type="PANTHER" id="PTHR43280">
    <property type="entry name" value="ARAC-FAMILY TRANSCRIPTIONAL REGULATOR"/>
    <property type="match status" value="1"/>
</dbReference>
<dbReference type="SUPFAM" id="SSF51215">
    <property type="entry name" value="Regulatory protein AraC"/>
    <property type="match status" value="1"/>
</dbReference>
<dbReference type="SUPFAM" id="SSF46689">
    <property type="entry name" value="Homeodomain-like"/>
    <property type="match status" value="2"/>
</dbReference>
<keyword evidence="1" id="KW-0805">Transcription regulation</keyword>
<dbReference type="PROSITE" id="PS00041">
    <property type="entry name" value="HTH_ARAC_FAMILY_1"/>
    <property type="match status" value="1"/>
</dbReference>
<dbReference type="Gene3D" id="1.10.10.60">
    <property type="entry name" value="Homeodomain-like"/>
    <property type="match status" value="2"/>
</dbReference>
<dbReference type="InterPro" id="IPR018060">
    <property type="entry name" value="HTH_AraC"/>
</dbReference>
<organism evidence="5 6">
    <name type="scientific">[Ruminococcus] torques</name>
    <dbReference type="NCBI Taxonomy" id="33039"/>
    <lineage>
        <taxon>Bacteria</taxon>
        <taxon>Bacillati</taxon>
        <taxon>Bacillota</taxon>
        <taxon>Clostridia</taxon>
        <taxon>Lachnospirales</taxon>
        <taxon>Lachnospiraceae</taxon>
        <taxon>Mediterraneibacter</taxon>
    </lineage>
</organism>
<feature type="domain" description="HTH araC/xylS-type" evidence="4">
    <location>
        <begin position="182"/>
        <end position="282"/>
    </location>
</feature>
<evidence type="ECO:0000256" key="3">
    <source>
        <dbReference type="ARBA" id="ARBA00023163"/>
    </source>
</evidence>
<reference evidence="5 6" key="1">
    <citation type="submission" date="2019-07" db="EMBL/GenBank/DDBJ databases">
        <authorList>
            <person name="Hibberd C M."/>
            <person name="Gehrig L. J."/>
            <person name="Chang H.-W."/>
            <person name="Venkatesh S."/>
        </authorList>
    </citation>
    <scope>NUCLEOTIDE SEQUENCE [LARGE SCALE GENOMIC DNA]</scope>
    <source>
        <strain evidence="5">Ruminococcus_torques_SSTS_Bg7063</strain>
    </source>
</reference>
<dbReference type="SMART" id="SM00342">
    <property type="entry name" value="HTH_ARAC"/>
    <property type="match status" value="1"/>
</dbReference>
<dbReference type="Proteomes" id="UP000363661">
    <property type="component" value="Unassembled WGS sequence"/>
</dbReference>
<dbReference type="Pfam" id="PF02311">
    <property type="entry name" value="AraC_binding"/>
    <property type="match status" value="1"/>
</dbReference>
<dbReference type="InterPro" id="IPR003313">
    <property type="entry name" value="AraC-bd"/>
</dbReference>
<dbReference type="InterPro" id="IPR020449">
    <property type="entry name" value="Tscrpt_reg_AraC-type_HTH"/>
</dbReference>
<dbReference type="Gene3D" id="2.60.120.280">
    <property type="entry name" value="Regulatory protein AraC"/>
    <property type="match status" value="1"/>
</dbReference>
<dbReference type="PANTHER" id="PTHR43280:SF2">
    <property type="entry name" value="HTH-TYPE TRANSCRIPTIONAL REGULATOR EXSA"/>
    <property type="match status" value="1"/>
</dbReference>
<evidence type="ECO:0000313" key="5">
    <source>
        <dbReference type="EMBL" id="VUW99514.1"/>
    </source>
</evidence>
<keyword evidence="2" id="KW-0238">DNA-binding</keyword>
<dbReference type="InterPro" id="IPR018062">
    <property type="entry name" value="HTH_AraC-typ_CS"/>
</dbReference>
<evidence type="ECO:0000256" key="2">
    <source>
        <dbReference type="ARBA" id="ARBA00023125"/>
    </source>
</evidence>
<dbReference type="InterPro" id="IPR037923">
    <property type="entry name" value="HTH-like"/>
</dbReference>
<evidence type="ECO:0000256" key="1">
    <source>
        <dbReference type="ARBA" id="ARBA00023015"/>
    </source>
</evidence>
<dbReference type="GO" id="GO:0003700">
    <property type="term" value="F:DNA-binding transcription factor activity"/>
    <property type="evidence" value="ECO:0007669"/>
    <property type="project" value="InterPro"/>
</dbReference>
<dbReference type="PRINTS" id="PR00032">
    <property type="entry name" value="HTHARAC"/>
</dbReference>
<accession>A0A564SWM4</accession>
<proteinExistence type="predicted"/>
<dbReference type="Pfam" id="PF12833">
    <property type="entry name" value="HTH_18"/>
    <property type="match status" value="1"/>
</dbReference>
<dbReference type="PROSITE" id="PS01124">
    <property type="entry name" value="HTH_ARAC_FAMILY_2"/>
    <property type="match status" value="1"/>
</dbReference>
<dbReference type="InterPro" id="IPR009057">
    <property type="entry name" value="Homeodomain-like_sf"/>
</dbReference>
<dbReference type="RefSeq" id="WP_144366554.1">
    <property type="nucleotide sequence ID" value="NZ_CABHNA010000035.1"/>
</dbReference>
<keyword evidence="6" id="KW-1185">Reference proteome</keyword>
<keyword evidence="3" id="KW-0804">Transcription</keyword>
<dbReference type="GO" id="GO:0043565">
    <property type="term" value="F:sequence-specific DNA binding"/>
    <property type="evidence" value="ECO:0007669"/>
    <property type="project" value="InterPro"/>
</dbReference>
<name>A0A564SWM4_9FIRM</name>
<gene>
    <name evidence="5" type="primary">rhaS_1</name>
    <name evidence="5" type="ORF">RTSSTS7063_00708</name>
</gene>
<sequence length="303" mass="34295">MTNTKSSAQPPFDSVGFHITSALPLQTLRGIGMHHITSHDYHWDNRVRKNSYVLLQYTISGKGSFQTPNHTYPQQAGDLFLVQVPGDSQYSLPDDSECWDVLYLEFSSECLPLLYHIHQSCGPAFHLEASSTLPEQMKQLYADAISNQLASVFDNSKAAYAFLLDLADYALEHPTLSSPRVTLAKNYLDSNYYNTDLNLDEVADAVGLSKYHLCREFNHLYGISPGKYLANLRLQKSCALLLQSRQHTIAEIASMVGFSNDNYFCKVFRKAFGTTPTQYRLQNQNYDLVRVLHDSHPRIPSDK</sequence>
<protein>
    <submittedName>
        <fullName evidence="5">HTH-type transcriptional activator RhaS</fullName>
    </submittedName>
</protein>